<protein>
    <submittedName>
        <fullName evidence="1">Uncharacterized protein</fullName>
    </submittedName>
</protein>
<sequence>MTPPTNYHQHQELPPRSIRVIRLQPNPSRDAELRCRLVPVLLDTKPKFWALSYTWDGQAPSYPIEVCQDDGSVARLDITPNCVSALRRLRDATEERNLWVDGICINQASIEERNTQVALMGEIYLGAEKVVVWLGEGDAATKEAIDLLEEIGDTEYAESQVETSPSGAVNLDRRKQVIERLHGKALKLTRDVTSNEQDKLGPLFRRNWFSRMWTVQEVTLPSPPNIIVYCGDASIEWEKLYLATDILGAIGYQWGDWMKSMMLLRFLVQMMIRFRFPSARETMNSIPGLGLDMHISHMLVYCKTKLATDPKDKVYALYGLMKHMKIELPDPDYNKSLCDIYTEITTIALKHDHNMLALFFAPSDLRRPGLPSWVPDWSDASIWDENDNRHPVLRSHFVAAVSSEPKFRFTPNPREFVVHGKIVDTVLYRTDSHTSAEMPPQPASYDRDATDRILVWPALQEFWNRYKIMKDWVDVAYWSDAYPTGEAISDVLKTILLGDHLYNNPSNPAVDLAFPQWLNMMKATDADLSLQGCKMAFEAGIVVMPSFGLRRVLGSIFSPSRAQSFYEEIWQRAAHQVPMELRMMLVQSSPAGGLAFYTPALVYSAKKCLFRTEGGYLGMAPDRFPGAMQAGDVVALVAGMEMPVVLRRVEGGFQYVSHCYVHGMMHGETWEGLGELDELVLV</sequence>
<accession>A0ACC1SE94</accession>
<proteinExistence type="predicted"/>
<comment type="caution">
    <text evidence="1">The sequence shown here is derived from an EMBL/GenBank/DDBJ whole genome shotgun (WGS) entry which is preliminary data.</text>
</comment>
<reference evidence="1" key="1">
    <citation type="submission" date="2022-08" db="EMBL/GenBank/DDBJ databases">
        <title>Genome Sequence of Fusarium decemcellulare.</title>
        <authorList>
            <person name="Buettner E."/>
        </authorList>
    </citation>
    <scope>NUCLEOTIDE SEQUENCE</scope>
    <source>
        <strain evidence="1">Babe19</strain>
    </source>
</reference>
<keyword evidence="2" id="KW-1185">Reference proteome</keyword>
<gene>
    <name evidence="1" type="ORF">NM208_g6233</name>
</gene>
<evidence type="ECO:0000313" key="2">
    <source>
        <dbReference type="Proteomes" id="UP001148629"/>
    </source>
</evidence>
<organism evidence="1 2">
    <name type="scientific">Fusarium decemcellulare</name>
    <dbReference type="NCBI Taxonomy" id="57161"/>
    <lineage>
        <taxon>Eukaryota</taxon>
        <taxon>Fungi</taxon>
        <taxon>Dikarya</taxon>
        <taxon>Ascomycota</taxon>
        <taxon>Pezizomycotina</taxon>
        <taxon>Sordariomycetes</taxon>
        <taxon>Hypocreomycetidae</taxon>
        <taxon>Hypocreales</taxon>
        <taxon>Nectriaceae</taxon>
        <taxon>Fusarium</taxon>
        <taxon>Fusarium decemcellulare species complex</taxon>
    </lineage>
</organism>
<name>A0ACC1SE94_9HYPO</name>
<evidence type="ECO:0000313" key="1">
    <source>
        <dbReference type="EMBL" id="KAJ3537627.1"/>
    </source>
</evidence>
<dbReference type="Proteomes" id="UP001148629">
    <property type="component" value="Unassembled WGS sequence"/>
</dbReference>
<dbReference type="EMBL" id="JANRMS010000568">
    <property type="protein sequence ID" value="KAJ3537627.1"/>
    <property type="molecule type" value="Genomic_DNA"/>
</dbReference>